<evidence type="ECO:0000256" key="3">
    <source>
        <dbReference type="ARBA" id="ARBA00023015"/>
    </source>
</evidence>
<dbReference type="InterPro" id="IPR003593">
    <property type="entry name" value="AAA+_ATPase"/>
</dbReference>
<dbReference type="InterPro" id="IPR025662">
    <property type="entry name" value="Sigma_54_int_dom_ATP-bd_1"/>
</dbReference>
<dbReference type="PROSITE" id="PS00675">
    <property type="entry name" value="SIGMA54_INTERACT_1"/>
    <property type="match status" value="1"/>
</dbReference>
<gene>
    <name evidence="9" type="ORF">C4541_04135</name>
</gene>
<dbReference type="Gene3D" id="3.40.50.300">
    <property type="entry name" value="P-loop containing nucleotide triphosphate hydrolases"/>
    <property type="match status" value="1"/>
</dbReference>
<dbReference type="FunFam" id="3.40.50.300:FF:000006">
    <property type="entry name" value="DNA-binding transcriptional regulator NtrC"/>
    <property type="match status" value="1"/>
</dbReference>
<dbReference type="InterPro" id="IPR003018">
    <property type="entry name" value="GAF"/>
</dbReference>
<dbReference type="PROSITE" id="PS00676">
    <property type="entry name" value="SIGMA54_INTERACT_2"/>
    <property type="match status" value="1"/>
</dbReference>
<reference evidence="9 10" key="1">
    <citation type="journal article" date="2017" name="ISME J.">
        <title>Energy and carbon metabolisms in a deep terrestrial subsurface fluid microbial community.</title>
        <authorList>
            <person name="Momper L."/>
            <person name="Jungbluth S.P."/>
            <person name="Lee M.D."/>
            <person name="Amend J.P."/>
        </authorList>
    </citation>
    <scope>NUCLEOTIDE SEQUENCE [LARGE SCALE GENOMIC DNA]</scope>
    <source>
        <strain evidence="9">SURF_26</strain>
    </source>
</reference>
<dbReference type="GO" id="GO:0005524">
    <property type="term" value="F:ATP binding"/>
    <property type="evidence" value="ECO:0007669"/>
    <property type="project" value="UniProtKB-KW"/>
</dbReference>
<dbReference type="InterPro" id="IPR002197">
    <property type="entry name" value="HTH_Fis"/>
</dbReference>
<dbReference type="PROSITE" id="PS00688">
    <property type="entry name" value="SIGMA54_INTERACT_3"/>
    <property type="match status" value="1"/>
</dbReference>
<dbReference type="PRINTS" id="PR01590">
    <property type="entry name" value="HTHFIS"/>
</dbReference>
<keyword evidence="6" id="KW-0804">Transcription</keyword>
<dbReference type="GO" id="GO:0043565">
    <property type="term" value="F:sequence-specific DNA binding"/>
    <property type="evidence" value="ECO:0007669"/>
    <property type="project" value="InterPro"/>
</dbReference>
<keyword evidence="1" id="KW-0547">Nucleotide-binding</keyword>
<dbReference type="SUPFAM" id="SSF49879">
    <property type="entry name" value="SMAD/FHA domain"/>
    <property type="match status" value="1"/>
</dbReference>
<dbReference type="PANTHER" id="PTHR32071">
    <property type="entry name" value="TRANSCRIPTIONAL REGULATORY PROTEIN"/>
    <property type="match status" value="1"/>
</dbReference>
<dbReference type="Gene3D" id="1.10.10.60">
    <property type="entry name" value="Homeodomain-like"/>
    <property type="match status" value="1"/>
</dbReference>
<dbReference type="Pfam" id="PF00158">
    <property type="entry name" value="Sigma54_activat"/>
    <property type="match status" value="1"/>
</dbReference>
<dbReference type="PANTHER" id="PTHR32071:SF57">
    <property type="entry name" value="C4-DICARBOXYLATE TRANSPORT TRANSCRIPTIONAL REGULATORY PROTEIN DCTD"/>
    <property type="match status" value="1"/>
</dbReference>
<evidence type="ECO:0000256" key="1">
    <source>
        <dbReference type="ARBA" id="ARBA00022741"/>
    </source>
</evidence>
<dbReference type="InterPro" id="IPR002078">
    <property type="entry name" value="Sigma_54_int"/>
</dbReference>
<protein>
    <submittedName>
        <fullName evidence="9">FHA domain-containing protein</fullName>
    </submittedName>
</protein>
<dbReference type="SMART" id="SM00382">
    <property type="entry name" value="AAA"/>
    <property type="match status" value="1"/>
</dbReference>
<feature type="domain" description="Sigma-54 factor interaction" evidence="8">
    <location>
        <begin position="314"/>
        <end position="544"/>
    </location>
</feature>
<keyword evidence="5" id="KW-0010">Activator</keyword>
<dbReference type="CDD" id="cd00009">
    <property type="entry name" value="AAA"/>
    <property type="match status" value="1"/>
</dbReference>
<dbReference type="InterPro" id="IPR027417">
    <property type="entry name" value="P-loop_NTPase"/>
</dbReference>
<keyword evidence="3" id="KW-0805">Transcription regulation</keyword>
<name>A0A3A4R612_9BACT</name>
<dbReference type="InterPro" id="IPR009057">
    <property type="entry name" value="Homeodomain-like_sf"/>
</dbReference>
<dbReference type="InterPro" id="IPR000253">
    <property type="entry name" value="FHA_dom"/>
</dbReference>
<feature type="domain" description="FHA" evidence="7">
    <location>
        <begin position="24"/>
        <end position="73"/>
    </location>
</feature>
<dbReference type="CDD" id="cd00060">
    <property type="entry name" value="FHA"/>
    <property type="match status" value="1"/>
</dbReference>
<dbReference type="SMART" id="SM00065">
    <property type="entry name" value="GAF"/>
    <property type="match status" value="1"/>
</dbReference>
<comment type="caution">
    <text evidence="9">The sequence shown here is derived from an EMBL/GenBank/DDBJ whole genome shotgun (WGS) entry which is preliminary data.</text>
</comment>
<proteinExistence type="predicted"/>
<keyword evidence="4" id="KW-0238">DNA-binding</keyword>
<dbReference type="SUPFAM" id="SSF55781">
    <property type="entry name" value="GAF domain-like"/>
    <property type="match status" value="1"/>
</dbReference>
<evidence type="ECO:0000256" key="4">
    <source>
        <dbReference type="ARBA" id="ARBA00023125"/>
    </source>
</evidence>
<dbReference type="InterPro" id="IPR029016">
    <property type="entry name" value="GAF-like_dom_sf"/>
</dbReference>
<dbReference type="Pfam" id="PF00498">
    <property type="entry name" value="FHA"/>
    <property type="match status" value="1"/>
</dbReference>
<dbReference type="PROSITE" id="PS50006">
    <property type="entry name" value="FHA_DOMAIN"/>
    <property type="match status" value="1"/>
</dbReference>
<dbReference type="InterPro" id="IPR058031">
    <property type="entry name" value="AAA_lid_NorR"/>
</dbReference>
<evidence type="ECO:0000256" key="2">
    <source>
        <dbReference type="ARBA" id="ARBA00022840"/>
    </source>
</evidence>
<dbReference type="SMART" id="SM00240">
    <property type="entry name" value="FHA"/>
    <property type="match status" value="1"/>
</dbReference>
<dbReference type="Gene3D" id="2.60.200.20">
    <property type="match status" value="1"/>
</dbReference>
<evidence type="ECO:0000256" key="6">
    <source>
        <dbReference type="ARBA" id="ARBA00023163"/>
    </source>
</evidence>
<dbReference type="InterPro" id="IPR025943">
    <property type="entry name" value="Sigma_54_int_dom_ATP-bd_2"/>
</dbReference>
<evidence type="ECO:0000259" key="7">
    <source>
        <dbReference type="PROSITE" id="PS50006"/>
    </source>
</evidence>
<dbReference type="InterPro" id="IPR025944">
    <property type="entry name" value="Sigma_54_int_dom_CS"/>
</dbReference>
<dbReference type="GO" id="GO:0006355">
    <property type="term" value="P:regulation of DNA-templated transcription"/>
    <property type="evidence" value="ECO:0007669"/>
    <property type="project" value="InterPro"/>
</dbReference>
<dbReference type="Gene3D" id="3.30.450.40">
    <property type="match status" value="1"/>
</dbReference>
<evidence type="ECO:0000256" key="5">
    <source>
        <dbReference type="ARBA" id="ARBA00023159"/>
    </source>
</evidence>
<dbReference type="FunFam" id="1.10.8.60:FF:000014">
    <property type="entry name" value="DNA-binding transcriptional regulator NtrC"/>
    <property type="match status" value="1"/>
</dbReference>
<sequence length="618" mass="69564">MTVCISVKNGPDKGKRILTEQPRITIGRDRSSDIPVNDLTVSRQHCAVFVDEQGIHVEDLNSKNRTCVNGSPIGAPVLLQPSDEVKIGETVFSVHIHIEQKEEDGQKRGGSTHFSNNVRTMVVNVENISIEKIASNLDLMYKVNSAIHSHRTISDLMKTLLELIFEVIPAERGTLLLYNKKSKRLEPEISLSSGEGICEDICVSQTIANQVYSKKVAIITKDAMSDPRFPNKMTIIQNNIRSAMCVPLGTINKMLGVIHLDSRMQSGIFSEKDLNLLSVIANQAAIAIENIQFYQRLQDENEMLQEALQHEYNMVGNSIQIHRIFEMINKLSLTDSTTVLIRGESGTGKELVARAIHYNSARRDKPFICVNCGALNKNLLESELFGHEKGAFTGAIAPKKGRFEIANGGTIFLDEIGELSPESQVKLLRVLELGTFERVGGIESFSTDVRVLAATNRNLEQAISDNAFREDLYYRLNVIQIDIPPLRERREDIMPLALFFLEKYTTKTAHEILQFSPEAEHMLKNYHWPGNVRELKNCIERAVVLGNSNIVLPEDLPFKLTTNETQGNKDIKTLIDVEREHILNTLNHTGWNKKLTAELLGIQRSTLYEKLKMYHISL</sequence>
<accession>A0A3A4R612</accession>
<dbReference type="PROSITE" id="PS50045">
    <property type="entry name" value="SIGMA54_INTERACT_4"/>
    <property type="match status" value="1"/>
</dbReference>
<dbReference type="Proteomes" id="UP000266426">
    <property type="component" value="Unassembled WGS sequence"/>
</dbReference>
<organism evidence="9 10">
    <name type="scientific">Candidatus Auribacter fodinae</name>
    <dbReference type="NCBI Taxonomy" id="2093366"/>
    <lineage>
        <taxon>Bacteria</taxon>
        <taxon>Pseudomonadati</taxon>
        <taxon>Candidatus Auribacterota</taxon>
        <taxon>Candidatus Auribacteria</taxon>
        <taxon>Candidatus Auribacterales</taxon>
        <taxon>Candidatus Auribacteraceae</taxon>
        <taxon>Candidatus Auribacter</taxon>
    </lineage>
</organism>
<dbReference type="AlphaFoldDB" id="A0A3A4R612"/>
<dbReference type="Pfam" id="PF25601">
    <property type="entry name" value="AAA_lid_14"/>
    <property type="match status" value="1"/>
</dbReference>
<evidence type="ECO:0000313" key="9">
    <source>
        <dbReference type="EMBL" id="RJP60419.1"/>
    </source>
</evidence>
<evidence type="ECO:0000313" key="10">
    <source>
        <dbReference type="Proteomes" id="UP000266426"/>
    </source>
</evidence>
<evidence type="ECO:0000259" key="8">
    <source>
        <dbReference type="PROSITE" id="PS50045"/>
    </source>
</evidence>
<dbReference type="InterPro" id="IPR008984">
    <property type="entry name" value="SMAD_FHA_dom_sf"/>
</dbReference>
<dbReference type="Pfam" id="PF02954">
    <property type="entry name" value="HTH_8"/>
    <property type="match status" value="1"/>
</dbReference>
<dbReference type="Gene3D" id="1.10.8.60">
    <property type="match status" value="1"/>
</dbReference>
<dbReference type="Pfam" id="PF13185">
    <property type="entry name" value="GAF_2"/>
    <property type="match status" value="1"/>
</dbReference>
<keyword evidence="2" id="KW-0067">ATP-binding</keyword>
<dbReference type="SUPFAM" id="SSF46689">
    <property type="entry name" value="Homeodomain-like"/>
    <property type="match status" value="1"/>
</dbReference>
<dbReference type="SUPFAM" id="SSF52540">
    <property type="entry name" value="P-loop containing nucleoside triphosphate hydrolases"/>
    <property type="match status" value="1"/>
</dbReference>
<dbReference type="EMBL" id="QZJZ01000030">
    <property type="protein sequence ID" value="RJP60419.1"/>
    <property type="molecule type" value="Genomic_DNA"/>
</dbReference>